<keyword evidence="2" id="KW-1185">Reference proteome</keyword>
<proteinExistence type="predicted"/>
<dbReference type="Proteomes" id="UP000326268">
    <property type="component" value="Unassembled WGS sequence"/>
</dbReference>
<dbReference type="SUPFAM" id="SSF143410">
    <property type="entry name" value="DOPA-like"/>
    <property type="match status" value="1"/>
</dbReference>
<accession>A0A5N6ZQ31</accession>
<dbReference type="OrthoDB" id="9970095at2759"/>
<dbReference type="Pfam" id="PF08883">
    <property type="entry name" value="DOPA_dioxygen"/>
    <property type="match status" value="1"/>
</dbReference>
<dbReference type="AlphaFoldDB" id="A0A5N6ZQ31"/>
<dbReference type="InterPro" id="IPR014980">
    <property type="entry name" value="DOPA_dioxygen"/>
</dbReference>
<dbReference type="GeneID" id="43657880"/>
<organism evidence="1 2">
    <name type="scientific">Aspergillus caelatus</name>
    <dbReference type="NCBI Taxonomy" id="61420"/>
    <lineage>
        <taxon>Eukaryota</taxon>
        <taxon>Fungi</taxon>
        <taxon>Dikarya</taxon>
        <taxon>Ascomycota</taxon>
        <taxon>Pezizomycotina</taxon>
        <taxon>Eurotiomycetes</taxon>
        <taxon>Eurotiomycetidae</taxon>
        <taxon>Eurotiales</taxon>
        <taxon>Aspergillaceae</taxon>
        <taxon>Aspergillus</taxon>
        <taxon>Aspergillus subgen. Circumdati</taxon>
    </lineage>
</organism>
<dbReference type="PANTHER" id="PTHR36423">
    <property type="entry name" value="AFR070WP"/>
    <property type="match status" value="1"/>
</dbReference>
<dbReference type="EMBL" id="ML737832">
    <property type="protein sequence ID" value="KAE8359333.1"/>
    <property type="molecule type" value="Genomic_DNA"/>
</dbReference>
<reference evidence="1 2" key="1">
    <citation type="submission" date="2019-04" db="EMBL/GenBank/DDBJ databases">
        <title>Friends and foes A comparative genomics studyof 23 Aspergillus species from section Flavi.</title>
        <authorList>
            <consortium name="DOE Joint Genome Institute"/>
            <person name="Kjaerbolling I."/>
            <person name="Vesth T."/>
            <person name="Frisvad J.C."/>
            <person name="Nybo J.L."/>
            <person name="Theobald S."/>
            <person name="Kildgaard S."/>
            <person name="Isbrandt T."/>
            <person name="Kuo A."/>
            <person name="Sato A."/>
            <person name="Lyhne E.K."/>
            <person name="Kogle M.E."/>
            <person name="Wiebenga A."/>
            <person name="Kun R.S."/>
            <person name="Lubbers R.J."/>
            <person name="Makela M.R."/>
            <person name="Barry K."/>
            <person name="Chovatia M."/>
            <person name="Clum A."/>
            <person name="Daum C."/>
            <person name="Haridas S."/>
            <person name="He G."/>
            <person name="LaButti K."/>
            <person name="Lipzen A."/>
            <person name="Mondo S."/>
            <person name="Riley R."/>
            <person name="Salamov A."/>
            <person name="Simmons B.A."/>
            <person name="Magnuson J.K."/>
            <person name="Henrissat B."/>
            <person name="Mortensen U.H."/>
            <person name="Larsen T.O."/>
            <person name="Devries R.P."/>
            <person name="Grigoriev I.V."/>
            <person name="Machida M."/>
            <person name="Baker S.E."/>
            <person name="Andersen M.R."/>
        </authorList>
    </citation>
    <scope>NUCLEOTIDE SEQUENCE [LARGE SCALE GENOMIC DNA]</scope>
    <source>
        <strain evidence="1 2">CBS 763.97</strain>
    </source>
</reference>
<evidence type="ECO:0000313" key="2">
    <source>
        <dbReference type="Proteomes" id="UP000326268"/>
    </source>
</evidence>
<dbReference type="Gene3D" id="3.30.70.1240">
    <property type="entry name" value="DOPA-like domains"/>
    <property type="match status" value="1"/>
</dbReference>
<name>A0A5N6ZQ31_9EURO</name>
<dbReference type="InterPro" id="IPR023389">
    <property type="entry name" value="DOPA-like_sf"/>
</dbReference>
<gene>
    <name evidence="1" type="ORF">BDV27DRAFT_162740</name>
</gene>
<dbReference type="RefSeq" id="XP_031922414.1">
    <property type="nucleotide sequence ID" value="XM_032073434.1"/>
</dbReference>
<sequence>MNNVLPYNLDSGQYSYDSPLKGWKSSLGTKGSNLEDKVRDDGDARPLSEAYDRFTLPISNGGRGDTQLPGFDVHIYFDTTNDFQSNFAAQLWKRIDLEFPEIRLYPIQYKPSGPHRAGMFEVALFTPTQFGAFVSWLVINRGPLSALIHPNTDDELRDHIQRFAWLGPEVPLNMDLFRLRPEAELLDSKNNIITKVWVEGTTVKTKRVKVVECTN</sequence>
<protein>
    <submittedName>
        <fullName evidence="1">DOPA-like domain-containing protein</fullName>
    </submittedName>
</protein>
<dbReference type="PANTHER" id="PTHR36423:SF2">
    <property type="entry name" value="AFR070WP"/>
    <property type="match status" value="1"/>
</dbReference>
<evidence type="ECO:0000313" key="1">
    <source>
        <dbReference type="EMBL" id="KAE8359333.1"/>
    </source>
</evidence>